<feature type="transmembrane region" description="Helical" evidence="1">
    <location>
        <begin position="7"/>
        <end position="28"/>
    </location>
</feature>
<dbReference type="EMBL" id="NQKG01000009">
    <property type="protein sequence ID" value="OZY55001.1"/>
    <property type="molecule type" value="Genomic_DNA"/>
</dbReference>
<feature type="transmembrane region" description="Helical" evidence="1">
    <location>
        <begin position="260"/>
        <end position="280"/>
    </location>
</feature>
<feature type="transmembrane region" description="Helical" evidence="1">
    <location>
        <begin position="375"/>
        <end position="394"/>
    </location>
</feature>
<evidence type="ECO:0000313" key="3">
    <source>
        <dbReference type="Proteomes" id="UP000216897"/>
    </source>
</evidence>
<proteinExistence type="predicted"/>
<keyword evidence="1" id="KW-0812">Transmembrane</keyword>
<feature type="transmembrane region" description="Helical" evidence="1">
    <location>
        <begin position="102"/>
        <end position="120"/>
    </location>
</feature>
<accession>A0ABX4GLP6</accession>
<feature type="transmembrane region" description="Helical" evidence="1">
    <location>
        <begin position="221"/>
        <end position="254"/>
    </location>
</feature>
<comment type="caution">
    <text evidence="2">The sequence shown here is derived from an EMBL/GenBank/DDBJ whole genome shotgun (WGS) entry which is preliminary data.</text>
</comment>
<feature type="transmembrane region" description="Helical" evidence="1">
    <location>
        <begin position="191"/>
        <end position="209"/>
    </location>
</feature>
<reference evidence="2 3" key="1">
    <citation type="submission" date="2017-08" db="EMBL/GenBank/DDBJ databases">
        <title>Genomic and metabolic characterisation of spoilage-associated Pseudomonas species.</title>
        <authorList>
            <person name="Stanborough T."/>
            <person name="Fegan N."/>
            <person name="Powell S.M."/>
            <person name="Singh T."/>
            <person name="Tamplin M.L."/>
            <person name="Chandry P.S."/>
        </authorList>
    </citation>
    <scope>NUCLEOTIDE SEQUENCE [LARGE SCALE GENOMIC DNA]</scope>
    <source>
        <strain evidence="2 3">L1814</strain>
    </source>
</reference>
<name>A0ABX4GLP6_9PSED</name>
<sequence>MKAMNKILNYLAYFTIVLLFLVVQIFFIDADVTNLDEFSVEIISCIAIAYASVAYLVFAKKYLYLFDALFVLLFPCYYLFSYVFSVYLGFSPFSTSLATANEVLFICTSAWFVSVFILFLRPKGVSVQRYFTAFARFQSLAHRSNMSFVFAFPIALAVSLFFFSSVASLSFAQLLTSSRLELISQVGEQGWYLKYLIIAYAWVLCVYAMEFGPRKLLLKAYLLIPLVLYAISLILVGSRRELLFIIAFFGFYYYVKCQGVIQVRFVIIFACAVLALVSLGVVRAQGDDQIQLYINAFGEFLFPISTLYYFVENGVKGVGVGESYIQVFLNFVPKNIYPDKPLSLAVQFAELVAPPGAQFIMGYAFTPVTEAYVNFGKWAIGVLPLTVLLISYLSEFIARRYVFIPIILGAQALNFQRGEFSSFLFEVIMLCVCFYFFMLLSRCRFR</sequence>
<feature type="transmembrane region" description="Helical" evidence="1">
    <location>
        <begin position="423"/>
        <end position="440"/>
    </location>
</feature>
<dbReference type="RefSeq" id="WP_094987897.1">
    <property type="nucleotide sequence ID" value="NZ_JAAQYA010000004.1"/>
</dbReference>
<organism evidence="2 3">
    <name type="scientific">Pseudomonas lundensis</name>
    <dbReference type="NCBI Taxonomy" id="86185"/>
    <lineage>
        <taxon>Bacteria</taxon>
        <taxon>Pseudomonadati</taxon>
        <taxon>Pseudomonadota</taxon>
        <taxon>Gammaproteobacteria</taxon>
        <taxon>Pseudomonadales</taxon>
        <taxon>Pseudomonadaceae</taxon>
        <taxon>Pseudomonas</taxon>
    </lineage>
</organism>
<feature type="transmembrane region" description="Helical" evidence="1">
    <location>
        <begin position="65"/>
        <end position="90"/>
    </location>
</feature>
<keyword evidence="1" id="KW-0472">Membrane</keyword>
<feature type="transmembrane region" description="Helical" evidence="1">
    <location>
        <begin position="148"/>
        <end position="171"/>
    </location>
</feature>
<protein>
    <recommendedName>
        <fullName evidence="4">O-antigen polysaccharide polymerase Wzy</fullName>
    </recommendedName>
</protein>
<keyword evidence="1" id="KW-1133">Transmembrane helix</keyword>
<evidence type="ECO:0000313" key="2">
    <source>
        <dbReference type="EMBL" id="OZY55001.1"/>
    </source>
</evidence>
<evidence type="ECO:0000256" key="1">
    <source>
        <dbReference type="SAM" id="Phobius"/>
    </source>
</evidence>
<evidence type="ECO:0008006" key="4">
    <source>
        <dbReference type="Google" id="ProtNLM"/>
    </source>
</evidence>
<feature type="transmembrane region" description="Helical" evidence="1">
    <location>
        <begin position="40"/>
        <end position="58"/>
    </location>
</feature>
<gene>
    <name evidence="2" type="ORF">CJF38_11170</name>
</gene>
<keyword evidence="3" id="KW-1185">Reference proteome</keyword>
<dbReference type="Proteomes" id="UP000216897">
    <property type="component" value="Unassembled WGS sequence"/>
</dbReference>